<dbReference type="Gene3D" id="1.10.10.10">
    <property type="entry name" value="Winged helix-like DNA-binding domain superfamily/Winged helix DNA-binding domain"/>
    <property type="match status" value="1"/>
</dbReference>
<dbReference type="CDD" id="cd00383">
    <property type="entry name" value="trans_reg_C"/>
    <property type="match status" value="1"/>
</dbReference>
<dbReference type="Pfam" id="PF00486">
    <property type="entry name" value="Trans_reg_C"/>
    <property type="match status" value="1"/>
</dbReference>
<dbReference type="Pfam" id="PF00072">
    <property type="entry name" value="Response_reg"/>
    <property type="match status" value="1"/>
</dbReference>
<dbReference type="InterPro" id="IPR039420">
    <property type="entry name" value="WalR-like"/>
</dbReference>
<reference evidence="11 12" key="1">
    <citation type="submission" date="2019-05" db="EMBL/GenBank/DDBJ databases">
        <title>Arcobacter cibarius and Arcobacter thereius providing challenges in identification an antibiotic susceptibility and Quinolone resistance.</title>
        <authorList>
            <person name="Busch A."/>
            <person name="Hanel I."/>
            <person name="Hotzel H."/>
            <person name="Tomaso H."/>
        </authorList>
    </citation>
    <scope>NUCLEOTIDE SEQUENCE [LARGE SCALE GENOMIC DNA]</scope>
    <source>
        <strain evidence="11 12">16CS0831-2</strain>
    </source>
</reference>
<dbReference type="GO" id="GO:0000976">
    <property type="term" value="F:transcription cis-regulatory region binding"/>
    <property type="evidence" value="ECO:0007669"/>
    <property type="project" value="TreeGrafter"/>
</dbReference>
<dbReference type="SUPFAM" id="SSF52172">
    <property type="entry name" value="CheY-like"/>
    <property type="match status" value="1"/>
</dbReference>
<dbReference type="InterPro" id="IPR011006">
    <property type="entry name" value="CheY-like_superfamily"/>
</dbReference>
<dbReference type="SMART" id="SM00448">
    <property type="entry name" value="REC"/>
    <property type="match status" value="1"/>
</dbReference>
<dbReference type="SMART" id="SM00862">
    <property type="entry name" value="Trans_reg_C"/>
    <property type="match status" value="1"/>
</dbReference>
<feature type="domain" description="Response regulatory" evidence="8">
    <location>
        <begin position="14"/>
        <end position="128"/>
    </location>
</feature>
<dbReference type="EMBL" id="VBUC01000003">
    <property type="protein sequence ID" value="TLT01225.1"/>
    <property type="molecule type" value="Genomic_DNA"/>
</dbReference>
<evidence type="ECO:0000256" key="5">
    <source>
        <dbReference type="ARBA" id="ARBA00023163"/>
    </source>
</evidence>
<dbReference type="SUPFAM" id="SSF46894">
    <property type="entry name" value="C-terminal effector domain of the bipartite response regulators"/>
    <property type="match status" value="1"/>
</dbReference>
<feature type="domain" description="OmpR/PhoB-type" evidence="9">
    <location>
        <begin position="136"/>
        <end position="233"/>
    </location>
</feature>
<proteinExistence type="predicted"/>
<organism evidence="10 13">
    <name type="scientific">Aliarcobacter cibarius</name>
    <dbReference type="NCBI Taxonomy" id="255507"/>
    <lineage>
        <taxon>Bacteria</taxon>
        <taxon>Pseudomonadati</taxon>
        <taxon>Campylobacterota</taxon>
        <taxon>Epsilonproteobacteria</taxon>
        <taxon>Campylobacterales</taxon>
        <taxon>Arcobacteraceae</taxon>
        <taxon>Aliarcobacter</taxon>
    </lineage>
</organism>
<keyword evidence="1 6" id="KW-0597">Phosphoprotein</keyword>
<dbReference type="EMBL" id="CP054051">
    <property type="protein sequence ID" value="QKJ27946.1"/>
    <property type="molecule type" value="Genomic_DNA"/>
</dbReference>
<dbReference type="Gene3D" id="3.40.50.2300">
    <property type="match status" value="1"/>
</dbReference>
<dbReference type="GO" id="GO:0006355">
    <property type="term" value="P:regulation of DNA-templated transcription"/>
    <property type="evidence" value="ECO:0007669"/>
    <property type="project" value="InterPro"/>
</dbReference>
<dbReference type="PANTHER" id="PTHR48111">
    <property type="entry name" value="REGULATOR OF RPOS"/>
    <property type="match status" value="1"/>
</dbReference>
<gene>
    <name evidence="10" type="ORF">ACBT_2055</name>
    <name evidence="11" type="ORF">FE247_01700</name>
</gene>
<keyword evidence="5" id="KW-0804">Transcription</keyword>
<evidence type="ECO:0000256" key="6">
    <source>
        <dbReference type="PROSITE-ProRule" id="PRU00169"/>
    </source>
</evidence>
<dbReference type="KEGG" id="acib:ACBT_2055"/>
<evidence type="ECO:0000256" key="1">
    <source>
        <dbReference type="ARBA" id="ARBA00022553"/>
    </source>
</evidence>
<dbReference type="PROSITE" id="PS51755">
    <property type="entry name" value="OMPR_PHOB"/>
    <property type="match status" value="1"/>
</dbReference>
<dbReference type="InterPro" id="IPR001867">
    <property type="entry name" value="OmpR/PhoB-type_DNA-bd"/>
</dbReference>
<evidence type="ECO:0000256" key="4">
    <source>
        <dbReference type="ARBA" id="ARBA00023125"/>
    </source>
</evidence>
<evidence type="ECO:0000313" key="10">
    <source>
        <dbReference type="EMBL" id="QKJ27946.1"/>
    </source>
</evidence>
<dbReference type="Proteomes" id="UP000305417">
    <property type="component" value="Unassembled WGS sequence"/>
</dbReference>
<dbReference type="GO" id="GO:0000156">
    <property type="term" value="F:phosphorelay response regulator activity"/>
    <property type="evidence" value="ECO:0007669"/>
    <property type="project" value="TreeGrafter"/>
</dbReference>
<evidence type="ECO:0000259" key="8">
    <source>
        <dbReference type="PROSITE" id="PS50110"/>
    </source>
</evidence>
<name>A0A7L5JS51_9BACT</name>
<dbReference type="InterPro" id="IPR016032">
    <property type="entry name" value="Sig_transdc_resp-reg_C-effctor"/>
</dbReference>
<keyword evidence="3" id="KW-0805">Transcription regulation</keyword>
<accession>A0A7L5JS51</accession>
<dbReference type="GO" id="GO:0005829">
    <property type="term" value="C:cytosol"/>
    <property type="evidence" value="ECO:0007669"/>
    <property type="project" value="TreeGrafter"/>
</dbReference>
<dbReference type="InterPro" id="IPR036388">
    <property type="entry name" value="WH-like_DNA-bd_sf"/>
</dbReference>
<dbReference type="RefSeq" id="WP_024774379.1">
    <property type="nucleotide sequence ID" value="NZ_CP054051.1"/>
</dbReference>
<keyword evidence="12" id="KW-1185">Reference proteome</keyword>
<keyword evidence="2" id="KW-0902">Two-component regulatory system</keyword>
<feature type="modified residue" description="4-aspartylphosphate" evidence="6">
    <location>
        <position position="63"/>
    </location>
</feature>
<sequence>MKNAEHIKILNSLNILYIEDEEKIKENVKSTLKLFCENIFDASNIKEANGLLYKYRIDIIISDINLPDKNGIEFIKELRRIDKKIPIIILSAYTNKDYLLEATKLKLADYLTKPIDFKSLHSALYKCVDEILENSRYIISFNNNIEFNVLHKKLICKEDNKEILLTFKELMLLEYLIKNSNRILSVEELKNYIWGNEYEATESAFKNLLNKLRSKIGKESILNISGVGYRLNY</sequence>
<dbReference type="GO" id="GO:0032993">
    <property type="term" value="C:protein-DNA complex"/>
    <property type="evidence" value="ECO:0007669"/>
    <property type="project" value="TreeGrafter"/>
</dbReference>
<evidence type="ECO:0000259" key="9">
    <source>
        <dbReference type="PROSITE" id="PS51755"/>
    </source>
</evidence>
<reference evidence="10 13" key="2">
    <citation type="submission" date="2020-05" db="EMBL/GenBank/DDBJ databases">
        <title>Complete genome sequencing of Campylobacter and Arcobacter type strains.</title>
        <authorList>
            <person name="Miller W.G."/>
            <person name="Yee E."/>
        </authorList>
    </citation>
    <scope>NUCLEOTIDE SEQUENCE [LARGE SCALE GENOMIC DNA]</scope>
    <source>
        <strain evidence="10 13">LMG 21996</strain>
    </source>
</reference>
<evidence type="ECO:0000313" key="11">
    <source>
        <dbReference type="EMBL" id="TLT01225.1"/>
    </source>
</evidence>
<dbReference type="PANTHER" id="PTHR48111:SF1">
    <property type="entry name" value="TWO-COMPONENT RESPONSE REGULATOR ORR33"/>
    <property type="match status" value="1"/>
</dbReference>
<evidence type="ECO:0000256" key="3">
    <source>
        <dbReference type="ARBA" id="ARBA00023015"/>
    </source>
</evidence>
<evidence type="ECO:0000256" key="2">
    <source>
        <dbReference type="ARBA" id="ARBA00023012"/>
    </source>
</evidence>
<feature type="DNA-binding region" description="OmpR/PhoB-type" evidence="7">
    <location>
        <begin position="136"/>
        <end position="233"/>
    </location>
</feature>
<protein>
    <submittedName>
        <fullName evidence="11">Response regulator transcription factor</fullName>
    </submittedName>
    <submittedName>
        <fullName evidence="10">Two-component system response regulator</fullName>
    </submittedName>
</protein>
<evidence type="ECO:0000313" key="12">
    <source>
        <dbReference type="Proteomes" id="UP000305417"/>
    </source>
</evidence>
<keyword evidence="4 7" id="KW-0238">DNA-binding</keyword>
<dbReference type="Proteomes" id="UP000509513">
    <property type="component" value="Chromosome"/>
</dbReference>
<dbReference type="InterPro" id="IPR001789">
    <property type="entry name" value="Sig_transdc_resp-reg_receiver"/>
</dbReference>
<dbReference type="AlphaFoldDB" id="A0A7L5JS51"/>
<dbReference type="PROSITE" id="PS50110">
    <property type="entry name" value="RESPONSE_REGULATORY"/>
    <property type="match status" value="1"/>
</dbReference>
<evidence type="ECO:0000313" key="13">
    <source>
        <dbReference type="Proteomes" id="UP000509513"/>
    </source>
</evidence>
<evidence type="ECO:0000256" key="7">
    <source>
        <dbReference type="PROSITE-ProRule" id="PRU01091"/>
    </source>
</evidence>